<dbReference type="InterPro" id="IPR011990">
    <property type="entry name" value="TPR-like_helical_dom_sf"/>
</dbReference>
<evidence type="ECO:0000256" key="3">
    <source>
        <dbReference type="PROSITE-ProRule" id="PRU00708"/>
    </source>
</evidence>
<name>A0A9Q0F0R9_9ROSI</name>
<sequence>MQFLNKKGQALARITQYLKVSKTTDQLKQTHNLLLKILTRTQQRYILPFLLAHLLQLSDDDLLYARHLLDKIPNCRTQFLWNCTIRNHVNRAQFSQSIVLYAKMHRRGVLPSGFTFSSVLNACARVPAVVEGKQTHARLLQSGFLDNKIVKTALLDMYAKCGVVLDACRVFETMDERDVVAWTAMICGYTKVGMMDEARRLFDGMEEQNVVSWSAMVAGYANCGDMRAARELFDEMVERNSVTWIAMIAGYGKCGDVREARRVFDGIAERDESCWAAMVACYAQNGYAKEAIEMYEAMREGNVGLTEVAMVGAISACAQLGDVDLGNKLANIVEEMFWDGTLFVSNALIHMYAKCGCIDLAWKEFNRMKERDVISHTTMI</sequence>
<feature type="repeat" description="PPR" evidence="3">
    <location>
        <begin position="240"/>
        <end position="274"/>
    </location>
</feature>
<comment type="caution">
    <text evidence="4">The sequence shown here is derived from an EMBL/GenBank/DDBJ whole genome shotgun (WGS) entry which is preliminary data.</text>
</comment>
<dbReference type="PANTHER" id="PTHR47926:SF545">
    <property type="entry name" value="PENTACOTRIPEPTIDE-REPEAT REGION OF PRORP DOMAIN-CONTAINING PROTEIN"/>
    <property type="match status" value="1"/>
</dbReference>
<dbReference type="InterPro" id="IPR002885">
    <property type="entry name" value="PPR_rpt"/>
</dbReference>
<feature type="non-terminal residue" evidence="4">
    <location>
        <position position="380"/>
    </location>
</feature>
<dbReference type="OrthoDB" id="185373at2759"/>
<reference evidence="4" key="2">
    <citation type="journal article" date="2023" name="Plants (Basel)">
        <title>Annotation of the Turnera subulata (Passifloraceae) Draft Genome Reveals the S-Locus Evolved after the Divergence of Turneroideae from Passifloroideae in a Stepwise Manner.</title>
        <authorList>
            <person name="Henning P.M."/>
            <person name="Roalson E.H."/>
            <person name="Mir W."/>
            <person name="McCubbin A.G."/>
            <person name="Shore J.S."/>
        </authorList>
    </citation>
    <scope>NUCLEOTIDE SEQUENCE</scope>
    <source>
        <strain evidence="4">F60SS</strain>
    </source>
</reference>
<reference evidence="4" key="1">
    <citation type="submission" date="2022-02" db="EMBL/GenBank/DDBJ databases">
        <authorList>
            <person name="Henning P.M."/>
            <person name="McCubbin A.G."/>
            <person name="Shore J.S."/>
        </authorList>
    </citation>
    <scope>NUCLEOTIDE SEQUENCE</scope>
    <source>
        <strain evidence="4">F60SS</strain>
        <tissue evidence="4">Leaves</tissue>
    </source>
</reference>
<accession>A0A9Q0F0R9</accession>
<dbReference type="GO" id="GO:0009451">
    <property type="term" value="P:RNA modification"/>
    <property type="evidence" value="ECO:0007669"/>
    <property type="project" value="InterPro"/>
</dbReference>
<gene>
    <name evidence="4" type="ORF">Tsubulata_043992</name>
</gene>
<dbReference type="GO" id="GO:0003723">
    <property type="term" value="F:RNA binding"/>
    <property type="evidence" value="ECO:0007669"/>
    <property type="project" value="InterPro"/>
</dbReference>
<dbReference type="EMBL" id="JAKUCV010007843">
    <property type="protein sequence ID" value="KAJ4821827.1"/>
    <property type="molecule type" value="Genomic_DNA"/>
</dbReference>
<protein>
    <recommendedName>
        <fullName evidence="6">Pentacotripeptide-repeat region of PRORP domain-containing protein</fullName>
    </recommendedName>
</protein>
<organism evidence="4 5">
    <name type="scientific">Turnera subulata</name>
    <dbReference type="NCBI Taxonomy" id="218843"/>
    <lineage>
        <taxon>Eukaryota</taxon>
        <taxon>Viridiplantae</taxon>
        <taxon>Streptophyta</taxon>
        <taxon>Embryophyta</taxon>
        <taxon>Tracheophyta</taxon>
        <taxon>Spermatophyta</taxon>
        <taxon>Magnoliopsida</taxon>
        <taxon>eudicotyledons</taxon>
        <taxon>Gunneridae</taxon>
        <taxon>Pentapetalae</taxon>
        <taxon>rosids</taxon>
        <taxon>fabids</taxon>
        <taxon>Malpighiales</taxon>
        <taxon>Passifloraceae</taxon>
        <taxon>Turnera</taxon>
    </lineage>
</organism>
<dbReference type="Pfam" id="PF13041">
    <property type="entry name" value="PPR_2"/>
    <property type="match status" value="1"/>
</dbReference>
<dbReference type="Gene3D" id="1.25.40.10">
    <property type="entry name" value="Tetratricopeptide repeat domain"/>
    <property type="match status" value="3"/>
</dbReference>
<keyword evidence="5" id="KW-1185">Reference proteome</keyword>
<keyword evidence="1" id="KW-0677">Repeat</keyword>
<dbReference type="InterPro" id="IPR046960">
    <property type="entry name" value="PPR_At4g14850-like_plant"/>
</dbReference>
<dbReference type="Pfam" id="PF01535">
    <property type="entry name" value="PPR"/>
    <property type="match status" value="6"/>
</dbReference>
<dbReference type="PANTHER" id="PTHR47926">
    <property type="entry name" value="PENTATRICOPEPTIDE REPEAT-CONTAINING PROTEIN"/>
    <property type="match status" value="1"/>
</dbReference>
<dbReference type="Proteomes" id="UP001141552">
    <property type="component" value="Unassembled WGS sequence"/>
</dbReference>
<dbReference type="AlphaFoldDB" id="A0A9Q0F0R9"/>
<feature type="repeat" description="PPR" evidence="3">
    <location>
        <begin position="341"/>
        <end position="375"/>
    </location>
</feature>
<comment type="similarity">
    <text evidence="2">Belongs to the PPR family. PCMP-E subfamily.</text>
</comment>
<evidence type="ECO:0000256" key="1">
    <source>
        <dbReference type="ARBA" id="ARBA00022737"/>
    </source>
</evidence>
<evidence type="ECO:0008006" key="6">
    <source>
        <dbReference type="Google" id="ProtNLM"/>
    </source>
</evidence>
<dbReference type="NCBIfam" id="TIGR00756">
    <property type="entry name" value="PPR"/>
    <property type="match status" value="5"/>
</dbReference>
<dbReference type="PROSITE" id="PS51375">
    <property type="entry name" value="PPR"/>
    <property type="match status" value="3"/>
</dbReference>
<evidence type="ECO:0000256" key="2">
    <source>
        <dbReference type="ARBA" id="ARBA00061659"/>
    </source>
</evidence>
<proteinExistence type="inferred from homology"/>
<evidence type="ECO:0000313" key="4">
    <source>
        <dbReference type="EMBL" id="KAJ4821827.1"/>
    </source>
</evidence>
<feature type="repeat" description="PPR" evidence="3">
    <location>
        <begin position="178"/>
        <end position="212"/>
    </location>
</feature>
<dbReference type="FunFam" id="1.25.40.10:FF:001214">
    <property type="entry name" value="Pentatricopeptide repeat-containing protein At2g20540"/>
    <property type="match status" value="1"/>
</dbReference>
<dbReference type="SUPFAM" id="SSF48452">
    <property type="entry name" value="TPR-like"/>
    <property type="match status" value="1"/>
</dbReference>
<evidence type="ECO:0000313" key="5">
    <source>
        <dbReference type="Proteomes" id="UP001141552"/>
    </source>
</evidence>